<gene>
    <name evidence="1" type="ORF">SDRG_16533</name>
</gene>
<dbReference type="EMBL" id="JH767265">
    <property type="protein sequence ID" value="EQC25602.1"/>
    <property type="molecule type" value="Genomic_DNA"/>
</dbReference>
<name>T0R7Y1_SAPDV</name>
<proteinExistence type="predicted"/>
<dbReference type="RefSeq" id="XP_008620970.1">
    <property type="nucleotide sequence ID" value="XM_008622748.1"/>
</dbReference>
<accession>T0R7Y1</accession>
<reference evidence="1 2" key="1">
    <citation type="submission" date="2012-04" db="EMBL/GenBank/DDBJ databases">
        <title>The Genome Sequence of Saprolegnia declina VS20.</title>
        <authorList>
            <consortium name="The Broad Institute Genome Sequencing Platform"/>
            <person name="Russ C."/>
            <person name="Nusbaum C."/>
            <person name="Tyler B."/>
            <person name="van West P."/>
            <person name="Dieguez-Uribeondo J."/>
            <person name="de Bruijn I."/>
            <person name="Tripathy S."/>
            <person name="Jiang R."/>
            <person name="Young S.K."/>
            <person name="Zeng Q."/>
            <person name="Gargeya S."/>
            <person name="Fitzgerald M."/>
            <person name="Haas B."/>
            <person name="Abouelleil A."/>
            <person name="Alvarado L."/>
            <person name="Arachchi H.M."/>
            <person name="Berlin A."/>
            <person name="Chapman S.B."/>
            <person name="Goldberg J."/>
            <person name="Griggs A."/>
            <person name="Gujja S."/>
            <person name="Hansen M."/>
            <person name="Howarth C."/>
            <person name="Imamovic A."/>
            <person name="Larimer J."/>
            <person name="McCowen C."/>
            <person name="Montmayeur A."/>
            <person name="Murphy C."/>
            <person name="Neiman D."/>
            <person name="Pearson M."/>
            <person name="Priest M."/>
            <person name="Roberts A."/>
            <person name="Saif S."/>
            <person name="Shea T."/>
            <person name="Sisk P."/>
            <person name="Sykes S."/>
            <person name="Wortman J."/>
            <person name="Nusbaum C."/>
            <person name="Birren B."/>
        </authorList>
    </citation>
    <scope>NUCLEOTIDE SEQUENCE [LARGE SCALE GENOMIC DNA]</scope>
    <source>
        <strain evidence="1 2">VS20</strain>
    </source>
</reference>
<dbReference type="AlphaFoldDB" id="T0R7Y1"/>
<dbReference type="STRING" id="1156394.T0R7Y1"/>
<dbReference type="GeneID" id="19957260"/>
<organism evidence="1 2">
    <name type="scientific">Saprolegnia diclina (strain VS20)</name>
    <dbReference type="NCBI Taxonomy" id="1156394"/>
    <lineage>
        <taxon>Eukaryota</taxon>
        <taxon>Sar</taxon>
        <taxon>Stramenopiles</taxon>
        <taxon>Oomycota</taxon>
        <taxon>Saprolegniomycetes</taxon>
        <taxon>Saprolegniales</taxon>
        <taxon>Saprolegniaceae</taxon>
        <taxon>Saprolegnia</taxon>
    </lineage>
</organism>
<evidence type="ECO:0000313" key="2">
    <source>
        <dbReference type="Proteomes" id="UP000030762"/>
    </source>
</evidence>
<dbReference type="Proteomes" id="UP000030762">
    <property type="component" value="Unassembled WGS sequence"/>
</dbReference>
<sequence>MDTAATSYWAQHAELKAAHHDSAIQVFQSFHKTLQQWHGTDEQRAKLERLIKYVEYCVEVLDDDTTCRGHEDLDRVHKYIHSIVLPYLSKLHVEEVSFGRKASSASYVSMTTTASSTADGTLHPTTTTTTWADDSASFGSSSSRPDTSDLYWLQLAGLKDKYEADVLTVCSALRQHLTDRGRDATSSLQEIEHCAAVLTEDRSTHIARSLEELERVWQSIDRVVLPYTSVLNVPTTLTSDSVQDDKSTTPYWREHAMLCATYRHDVLAVEHAYETYVTHMNDPMHEAKKDRVRRLLERVQWVRSVLDEDAETANERSMEELELVYSYILKYVSPYLNKAAAKEAIAPPST</sequence>
<dbReference type="InParanoid" id="T0R7Y1"/>
<dbReference type="OMA" id="WREHAML"/>
<evidence type="ECO:0000313" key="1">
    <source>
        <dbReference type="EMBL" id="EQC25602.1"/>
    </source>
</evidence>
<protein>
    <submittedName>
        <fullName evidence="1">Uncharacterized protein</fullName>
    </submittedName>
</protein>
<keyword evidence="2" id="KW-1185">Reference proteome</keyword>
<dbReference type="VEuPathDB" id="FungiDB:SDRG_16533"/>
<dbReference type="OrthoDB" id="71351at2759"/>